<evidence type="ECO:0000256" key="2">
    <source>
        <dbReference type="ARBA" id="ARBA00011738"/>
    </source>
</evidence>
<dbReference type="SUPFAM" id="SSF51351">
    <property type="entry name" value="Triosephosphate isomerase (TIM)"/>
    <property type="match status" value="1"/>
</dbReference>
<dbReference type="InterPro" id="IPR000652">
    <property type="entry name" value="Triosephosphate_isomerase"/>
</dbReference>
<dbReference type="Proteomes" id="UP000734854">
    <property type="component" value="Unassembled WGS sequence"/>
</dbReference>
<dbReference type="GO" id="GO:0019563">
    <property type="term" value="P:glycerol catabolic process"/>
    <property type="evidence" value="ECO:0007669"/>
    <property type="project" value="TreeGrafter"/>
</dbReference>
<organism evidence="6 7">
    <name type="scientific">Zingiber officinale</name>
    <name type="common">Ginger</name>
    <name type="synonym">Amomum zingiber</name>
    <dbReference type="NCBI Taxonomy" id="94328"/>
    <lineage>
        <taxon>Eukaryota</taxon>
        <taxon>Viridiplantae</taxon>
        <taxon>Streptophyta</taxon>
        <taxon>Embryophyta</taxon>
        <taxon>Tracheophyta</taxon>
        <taxon>Spermatophyta</taxon>
        <taxon>Magnoliopsida</taxon>
        <taxon>Liliopsida</taxon>
        <taxon>Zingiberales</taxon>
        <taxon>Zingiberaceae</taxon>
        <taxon>Zingiber</taxon>
    </lineage>
</organism>
<dbReference type="PANTHER" id="PTHR21139">
    <property type="entry name" value="TRIOSEPHOSPHATE ISOMERASE"/>
    <property type="match status" value="1"/>
</dbReference>
<comment type="subunit">
    <text evidence="2">Homodimer.</text>
</comment>
<feature type="region of interest" description="Disordered" evidence="5">
    <location>
        <begin position="447"/>
        <end position="466"/>
    </location>
</feature>
<reference evidence="6 7" key="1">
    <citation type="submission" date="2020-08" db="EMBL/GenBank/DDBJ databases">
        <title>Plant Genome Project.</title>
        <authorList>
            <person name="Zhang R.-G."/>
        </authorList>
    </citation>
    <scope>NUCLEOTIDE SEQUENCE [LARGE SCALE GENOMIC DNA]</scope>
    <source>
        <tissue evidence="6">Rhizome</tissue>
    </source>
</reference>
<keyword evidence="7" id="KW-1185">Reference proteome</keyword>
<dbReference type="GO" id="GO:0006094">
    <property type="term" value="P:gluconeogenesis"/>
    <property type="evidence" value="ECO:0007669"/>
    <property type="project" value="TreeGrafter"/>
</dbReference>
<evidence type="ECO:0000256" key="3">
    <source>
        <dbReference type="ARBA" id="ARBA00023235"/>
    </source>
</evidence>
<comment type="caution">
    <text evidence="6">The sequence shown here is derived from an EMBL/GenBank/DDBJ whole genome shotgun (WGS) entry which is preliminary data.</text>
</comment>
<dbReference type="GO" id="GO:0006096">
    <property type="term" value="P:glycolytic process"/>
    <property type="evidence" value="ECO:0007669"/>
    <property type="project" value="TreeGrafter"/>
</dbReference>
<dbReference type="Pfam" id="PF03134">
    <property type="entry name" value="TB2_DP1_HVA22"/>
    <property type="match status" value="1"/>
</dbReference>
<evidence type="ECO:0000256" key="4">
    <source>
        <dbReference type="ARBA" id="ARBA00024331"/>
    </source>
</evidence>
<accession>A0A8J5KLZ1</accession>
<dbReference type="PANTHER" id="PTHR21139:SF2">
    <property type="entry name" value="TRIOSEPHOSPHATE ISOMERASE"/>
    <property type="match status" value="1"/>
</dbReference>
<evidence type="ECO:0000256" key="5">
    <source>
        <dbReference type="SAM" id="MobiDB-lite"/>
    </source>
</evidence>
<dbReference type="Pfam" id="PF00121">
    <property type="entry name" value="TIM"/>
    <property type="match status" value="1"/>
</dbReference>
<dbReference type="EMBL" id="JACMSC010000015">
    <property type="protein sequence ID" value="KAG6485031.1"/>
    <property type="molecule type" value="Genomic_DNA"/>
</dbReference>
<evidence type="ECO:0008006" key="8">
    <source>
        <dbReference type="Google" id="ProtNLM"/>
    </source>
</evidence>
<dbReference type="InterPro" id="IPR013785">
    <property type="entry name" value="Aldolase_TIM"/>
</dbReference>
<protein>
    <recommendedName>
        <fullName evidence="8">HVA22-like protein</fullName>
    </recommendedName>
</protein>
<dbReference type="PROSITE" id="PS51440">
    <property type="entry name" value="TIM_2"/>
    <property type="match status" value="1"/>
</dbReference>
<evidence type="ECO:0000313" key="7">
    <source>
        <dbReference type="Proteomes" id="UP000734854"/>
    </source>
</evidence>
<dbReference type="GO" id="GO:0005829">
    <property type="term" value="C:cytosol"/>
    <property type="evidence" value="ECO:0007669"/>
    <property type="project" value="TreeGrafter"/>
</dbReference>
<dbReference type="GO" id="GO:0004807">
    <property type="term" value="F:triose-phosphate isomerase activity"/>
    <property type="evidence" value="ECO:0007669"/>
    <property type="project" value="InterPro"/>
</dbReference>
<name>A0A8J5KLZ1_ZINOF</name>
<dbReference type="InterPro" id="IPR004345">
    <property type="entry name" value="TB2_DP1_HVA22"/>
</dbReference>
<sequence>MAAAASSSLASQFLGLRREAAPSTALFVQSAQSKLRLPSTRCPNGRVVAMAGTGKFFVGGNWKCNGTTDSVSRLVADLNDAKLENDVDVVVAPPYIYLDKVRQSLTNRIEISAQNSWVGKGGAFTGEISAEQLIDIGCKWVILGHSERRHIIGEDNQFIGKKAAYALSQNLKVIACIGEKLEERETGKTFDVCFQQMKAFAGNHPFHFPPLISEVNLMFGRRSTRMVFGYVYPAYDCYKTVELNRPEIEQLRFWCQYWILVAILSVIERIGDTFISWFPMYSEAKLAFYIYLWYPKTKGTTYIYQNFLQPFIAKHETEIDRTLLEFKTRAGDVMVQFWQKAAKYGQTRFSEILHYLASQSQSPRKHTVQLGLSQQGSMALPNPIKINVQEKSMEDLSTSRSTGVRSQAQRQTCQAAALGTNTHQPHAGGKAAAMEVVIASTPGNEVMANDVGKHTNGSRRVKKKTG</sequence>
<dbReference type="AlphaFoldDB" id="A0A8J5KLZ1"/>
<evidence type="ECO:0000313" key="6">
    <source>
        <dbReference type="EMBL" id="KAG6485031.1"/>
    </source>
</evidence>
<dbReference type="Gene3D" id="3.20.20.70">
    <property type="entry name" value="Aldolase class I"/>
    <property type="match status" value="1"/>
</dbReference>
<gene>
    <name evidence="6" type="ORF">ZIOFF_053559</name>
</gene>
<dbReference type="CDD" id="cd00311">
    <property type="entry name" value="TIM"/>
    <property type="match status" value="1"/>
</dbReference>
<evidence type="ECO:0000256" key="1">
    <source>
        <dbReference type="ARBA" id="ARBA00007422"/>
    </source>
</evidence>
<dbReference type="NCBIfam" id="TIGR00419">
    <property type="entry name" value="tim"/>
    <property type="match status" value="1"/>
</dbReference>
<comment type="similarity">
    <text evidence="1">Belongs to the triosephosphate isomerase family.</text>
</comment>
<dbReference type="InterPro" id="IPR035990">
    <property type="entry name" value="TIM_sf"/>
</dbReference>
<keyword evidence="3" id="KW-0413">Isomerase</keyword>
<comment type="pathway">
    <text evidence="4">Carbohydrate biosynthesis.</text>
</comment>
<proteinExistence type="inferred from homology"/>
<feature type="compositionally biased region" description="Basic residues" evidence="5">
    <location>
        <begin position="456"/>
        <end position="466"/>
    </location>
</feature>
<dbReference type="GO" id="GO:0046166">
    <property type="term" value="P:glyceraldehyde-3-phosphate biosynthetic process"/>
    <property type="evidence" value="ECO:0007669"/>
    <property type="project" value="TreeGrafter"/>
</dbReference>